<dbReference type="GO" id="GO:0051301">
    <property type="term" value="P:cell division"/>
    <property type="evidence" value="ECO:0007669"/>
    <property type="project" value="UniProtKB-KW"/>
</dbReference>
<keyword evidence="8 17" id="KW-0472">Membrane</keyword>
<keyword evidence="2" id="KW-0328">Glycosyltransferase</keyword>
<protein>
    <recommendedName>
        <fullName evidence="12">Probable peptidoglycan glycosyltransferase FtsW</fullName>
        <ecNumber evidence="14">2.4.99.28</ecNumber>
    </recommendedName>
    <alternativeName>
        <fullName evidence="13">Cell division protein FtsW</fullName>
    </alternativeName>
    <alternativeName>
        <fullName evidence="10">Cell wall polymerase</fullName>
    </alternativeName>
    <alternativeName>
        <fullName evidence="9">Peptidoglycan polymerase</fullName>
    </alternativeName>
</protein>
<keyword evidence="5" id="KW-0133">Cell shape</keyword>
<feature type="transmembrane region" description="Helical" evidence="17">
    <location>
        <begin position="126"/>
        <end position="143"/>
    </location>
</feature>
<evidence type="ECO:0000256" key="17">
    <source>
        <dbReference type="SAM" id="Phobius"/>
    </source>
</evidence>
<comment type="subcellular location">
    <subcellularLocation>
        <location evidence="1">Membrane</location>
        <topology evidence="1">Multi-pass membrane protein</topology>
    </subcellularLocation>
</comment>
<evidence type="ECO:0000256" key="4">
    <source>
        <dbReference type="ARBA" id="ARBA00022692"/>
    </source>
</evidence>
<dbReference type="GO" id="GO:0008360">
    <property type="term" value="P:regulation of cell shape"/>
    <property type="evidence" value="ECO:0007669"/>
    <property type="project" value="UniProtKB-KW"/>
</dbReference>
<dbReference type="GO" id="GO:0005886">
    <property type="term" value="C:plasma membrane"/>
    <property type="evidence" value="ECO:0007669"/>
    <property type="project" value="TreeGrafter"/>
</dbReference>
<evidence type="ECO:0000256" key="1">
    <source>
        <dbReference type="ARBA" id="ARBA00004141"/>
    </source>
</evidence>
<organism evidence="18 19">
    <name type="scientific">Lysinibacillus xylanilyticus</name>
    <dbReference type="NCBI Taxonomy" id="582475"/>
    <lineage>
        <taxon>Bacteria</taxon>
        <taxon>Bacillati</taxon>
        <taxon>Bacillota</taxon>
        <taxon>Bacilli</taxon>
        <taxon>Bacillales</taxon>
        <taxon>Bacillaceae</taxon>
        <taxon>Lysinibacillus</taxon>
    </lineage>
</organism>
<feature type="transmembrane region" description="Helical" evidence="17">
    <location>
        <begin position="12"/>
        <end position="42"/>
    </location>
</feature>
<evidence type="ECO:0000256" key="13">
    <source>
        <dbReference type="ARBA" id="ARBA00041418"/>
    </source>
</evidence>
<dbReference type="GO" id="GO:0015648">
    <property type="term" value="F:lipid-linked peptidoglycan transporter activity"/>
    <property type="evidence" value="ECO:0007669"/>
    <property type="project" value="TreeGrafter"/>
</dbReference>
<dbReference type="PANTHER" id="PTHR30474:SF2">
    <property type="entry name" value="PEPTIDOGLYCAN GLYCOSYLTRANSFERASE FTSW-RELATED"/>
    <property type="match status" value="1"/>
</dbReference>
<gene>
    <name evidence="18" type="ORF">ACZ11_20065</name>
</gene>
<accession>A0A0K9F5E8</accession>
<dbReference type="AlphaFoldDB" id="A0A0K9F5E8"/>
<feature type="transmembrane region" description="Helical" evidence="17">
    <location>
        <begin position="54"/>
        <end position="74"/>
    </location>
</feature>
<keyword evidence="3" id="KW-0808">Transferase</keyword>
<evidence type="ECO:0000256" key="5">
    <source>
        <dbReference type="ARBA" id="ARBA00022960"/>
    </source>
</evidence>
<evidence type="ECO:0000256" key="7">
    <source>
        <dbReference type="ARBA" id="ARBA00022989"/>
    </source>
</evidence>
<dbReference type="GO" id="GO:0032153">
    <property type="term" value="C:cell division site"/>
    <property type="evidence" value="ECO:0007669"/>
    <property type="project" value="TreeGrafter"/>
</dbReference>
<keyword evidence="6" id="KW-0573">Peptidoglycan synthesis</keyword>
<comment type="caution">
    <text evidence="18">The sequence shown here is derived from an EMBL/GenBank/DDBJ whole genome shotgun (WGS) entry which is preliminary data.</text>
</comment>
<dbReference type="PANTHER" id="PTHR30474">
    <property type="entry name" value="CELL CYCLE PROTEIN"/>
    <property type="match status" value="1"/>
</dbReference>
<keyword evidence="18" id="KW-0132">Cell division</keyword>
<dbReference type="EC" id="2.4.99.28" evidence="14"/>
<feature type="transmembrane region" description="Helical" evidence="17">
    <location>
        <begin position="361"/>
        <end position="381"/>
    </location>
</feature>
<feature type="transmembrane region" description="Helical" evidence="17">
    <location>
        <begin position="178"/>
        <end position="197"/>
    </location>
</feature>
<sequence length="394" mass="43325">MKQYLKRYAQNFDYPLFFTVLLLSLFGLVMIYSSSIMVAIVIKGQDPDFFYHKQVINLIVAFLGFLGAAIFPYKHYANKKVMLLLTAVLVVLFTWVKIAGNGDEAGIGSKSWIHVPGFGNFQPSEYAKLFIILYFAAAFYRKGQKYTLEKLQPTEIFYPIFLWILIVAGVAFETDLGASIILCGIAVSVVAASGIPFKTFWKFFGVLGAFGGIILGILLLFKGNILTKNRQGRILSYINPFNYEEGSGHQVVNSYYAIGGGGLEGRGLGQSIQKLGYLPEPQTDFIMAIIMEELGIWGVLIVLGGLGFIVYKGFSIALRTKDPLARMIAAGIASWIGWQSFINLGGVTGLIPLTGVTLPFISYGGTSIIILSLAMGILINVSMFEKVERKKTQS</sequence>
<evidence type="ECO:0000256" key="15">
    <source>
        <dbReference type="ARBA" id="ARBA00049902"/>
    </source>
</evidence>
<dbReference type="GeneID" id="96600507"/>
<dbReference type="GO" id="GO:0009252">
    <property type="term" value="P:peptidoglycan biosynthetic process"/>
    <property type="evidence" value="ECO:0007669"/>
    <property type="project" value="UniProtKB-KW"/>
</dbReference>
<keyword evidence="7 17" id="KW-1133">Transmembrane helix</keyword>
<evidence type="ECO:0000256" key="10">
    <source>
        <dbReference type="ARBA" id="ARBA00033270"/>
    </source>
</evidence>
<evidence type="ECO:0000256" key="14">
    <source>
        <dbReference type="ARBA" id="ARBA00044770"/>
    </source>
</evidence>
<feature type="transmembrane region" description="Helical" evidence="17">
    <location>
        <begin position="81"/>
        <end position="100"/>
    </location>
</feature>
<comment type="function">
    <text evidence="16">Peptidoglycan polymerase that is essential for cell division.</text>
</comment>
<dbReference type="Pfam" id="PF01098">
    <property type="entry name" value="FTSW_RODA_SPOVE"/>
    <property type="match status" value="1"/>
</dbReference>
<evidence type="ECO:0000256" key="3">
    <source>
        <dbReference type="ARBA" id="ARBA00022679"/>
    </source>
</evidence>
<evidence type="ECO:0000256" key="16">
    <source>
        <dbReference type="ARBA" id="ARBA00049966"/>
    </source>
</evidence>
<evidence type="ECO:0000313" key="18">
    <source>
        <dbReference type="EMBL" id="KMY29398.1"/>
    </source>
</evidence>
<dbReference type="OrthoDB" id="9768187at2"/>
<dbReference type="PROSITE" id="PS00428">
    <property type="entry name" value="FTSW_RODA_SPOVE"/>
    <property type="match status" value="1"/>
</dbReference>
<dbReference type="InterPro" id="IPR001182">
    <property type="entry name" value="FtsW/RodA"/>
</dbReference>
<dbReference type="EMBL" id="LFXJ01000010">
    <property type="protein sequence ID" value="KMY29398.1"/>
    <property type="molecule type" value="Genomic_DNA"/>
</dbReference>
<feature type="transmembrane region" description="Helical" evidence="17">
    <location>
        <begin position="155"/>
        <end position="172"/>
    </location>
</feature>
<dbReference type="PATRIC" id="fig|582475.4.peg.3097"/>
<keyword evidence="18" id="KW-0131">Cell cycle</keyword>
<dbReference type="InterPro" id="IPR018365">
    <property type="entry name" value="Cell_cycle_FtsW-rel_CS"/>
</dbReference>
<evidence type="ECO:0000256" key="8">
    <source>
        <dbReference type="ARBA" id="ARBA00023136"/>
    </source>
</evidence>
<reference evidence="19" key="1">
    <citation type="submission" date="2015-07" db="EMBL/GenBank/DDBJ databases">
        <authorList>
            <consortium name="Consortium for Microbial Forensics and Genomics (microFORGE)"/>
            <person name="Knight B.M."/>
            <person name="Roberts D.P."/>
            <person name="Lin D."/>
            <person name="Hari K."/>
            <person name="Fletcher J."/>
            <person name="Melcher U."/>
            <person name="Blagden T."/>
            <person name="Winegar R.A."/>
        </authorList>
    </citation>
    <scope>NUCLEOTIDE SEQUENCE [LARGE SCALE GENOMIC DNA]</scope>
    <source>
        <strain evidence="19">DSM 23493</strain>
    </source>
</reference>
<dbReference type="Proteomes" id="UP000037326">
    <property type="component" value="Unassembled WGS sequence"/>
</dbReference>
<name>A0A0K9F5E8_9BACI</name>
<feature type="transmembrane region" description="Helical" evidence="17">
    <location>
        <begin position="204"/>
        <end position="221"/>
    </location>
</feature>
<keyword evidence="4 17" id="KW-0812">Transmembrane</keyword>
<evidence type="ECO:0000256" key="11">
    <source>
        <dbReference type="ARBA" id="ARBA00038053"/>
    </source>
</evidence>
<evidence type="ECO:0000256" key="6">
    <source>
        <dbReference type="ARBA" id="ARBA00022984"/>
    </source>
</evidence>
<comment type="catalytic activity">
    <reaction evidence="15">
        <text>[GlcNAc-(1-&gt;4)-Mur2Ac(oyl-L-Ala-gamma-D-Glu-L-Lys-D-Ala-D-Ala)](n)-di-trans,octa-cis-undecaprenyl diphosphate + beta-D-GlcNAc-(1-&gt;4)-Mur2Ac(oyl-L-Ala-gamma-D-Glu-L-Lys-D-Ala-D-Ala)-di-trans,octa-cis-undecaprenyl diphosphate = [GlcNAc-(1-&gt;4)-Mur2Ac(oyl-L-Ala-gamma-D-Glu-L-Lys-D-Ala-D-Ala)](n+1)-di-trans,octa-cis-undecaprenyl diphosphate + di-trans,octa-cis-undecaprenyl diphosphate + H(+)</text>
        <dbReference type="Rhea" id="RHEA:23708"/>
        <dbReference type="Rhea" id="RHEA-COMP:9602"/>
        <dbReference type="Rhea" id="RHEA-COMP:9603"/>
        <dbReference type="ChEBI" id="CHEBI:15378"/>
        <dbReference type="ChEBI" id="CHEBI:58405"/>
        <dbReference type="ChEBI" id="CHEBI:60033"/>
        <dbReference type="ChEBI" id="CHEBI:78435"/>
        <dbReference type="EC" id="2.4.99.28"/>
    </reaction>
</comment>
<evidence type="ECO:0000256" key="12">
    <source>
        <dbReference type="ARBA" id="ARBA00041185"/>
    </source>
</evidence>
<evidence type="ECO:0000256" key="2">
    <source>
        <dbReference type="ARBA" id="ARBA00022676"/>
    </source>
</evidence>
<proteinExistence type="inferred from homology"/>
<evidence type="ECO:0000313" key="19">
    <source>
        <dbReference type="Proteomes" id="UP000037326"/>
    </source>
</evidence>
<dbReference type="RefSeq" id="WP_049668303.1">
    <property type="nucleotide sequence ID" value="NZ_JBIVOC010000001.1"/>
</dbReference>
<dbReference type="GO" id="GO:0008955">
    <property type="term" value="F:peptidoglycan glycosyltransferase activity"/>
    <property type="evidence" value="ECO:0007669"/>
    <property type="project" value="UniProtKB-EC"/>
</dbReference>
<feature type="transmembrane region" description="Helical" evidence="17">
    <location>
        <begin position="323"/>
        <end position="341"/>
    </location>
</feature>
<feature type="transmembrane region" description="Helical" evidence="17">
    <location>
        <begin position="285"/>
        <end position="311"/>
    </location>
</feature>
<evidence type="ECO:0000256" key="9">
    <source>
        <dbReference type="ARBA" id="ARBA00032370"/>
    </source>
</evidence>
<comment type="similarity">
    <text evidence="11">Belongs to the SEDS family. FtsW subfamily.</text>
</comment>